<dbReference type="GO" id="GO:0009522">
    <property type="term" value="C:photosystem I"/>
    <property type="evidence" value="ECO:0007669"/>
    <property type="project" value="UniProtKB-KW"/>
</dbReference>
<gene>
    <name evidence="15" type="primary">g802</name>
    <name evidence="15" type="ORF">C2E20_0802</name>
</gene>
<keyword evidence="5" id="KW-0602">Photosynthesis</keyword>
<evidence type="ECO:0000256" key="9">
    <source>
        <dbReference type="ARBA" id="ARBA00022989"/>
    </source>
</evidence>
<evidence type="ECO:0000256" key="8">
    <source>
        <dbReference type="ARBA" id="ARBA00022836"/>
    </source>
</evidence>
<evidence type="ECO:0000256" key="11">
    <source>
        <dbReference type="ARBA" id="ARBA00023136"/>
    </source>
</evidence>
<reference evidence="15 16" key="1">
    <citation type="journal article" date="2018" name="Plant J.">
        <title>Genome sequences of Chlorella sorokiniana UTEX 1602 and Micractinium conductrix SAG 241.80: implications to maltose excretion by a green alga.</title>
        <authorList>
            <person name="Arriola M.B."/>
            <person name="Velmurugan N."/>
            <person name="Zhang Y."/>
            <person name="Plunkett M.H."/>
            <person name="Hondzo H."/>
            <person name="Barney B.M."/>
        </authorList>
    </citation>
    <scope>NUCLEOTIDE SEQUENCE [LARGE SCALE GENOMIC DNA]</scope>
    <source>
        <strain evidence="15 16">SAG 241.80</strain>
    </source>
</reference>
<keyword evidence="11 14" id="KW-0472">Membrane</keyword>
<protein>
    <recommendedName>
        <fullName evidence="13">PSI-K</fullName>
    </recommendedName>
    <alternativeName>
        <fullName evidence="12">Photosystem I subunit X</fullName>
    </alternativeName>
</protein>
<dbReference type="Proteomes" id="UP000239649">
    <property type="component" value="Unassembled WGS sequence"/>
</dbReference>
<dbReference type="InterPro" id="IPR016370">
    <property type="entry name" value="PSI_PsaG/PsaK_pln"/>
</dbReference>
<dbReference type="SUPFAM" id="SSF81563">
    <property type="entry name" value="Photosystem I reaction center subunit X, PsaK"/>
    <property type="match status" value="1"/>
</dbReference>
<evidence type="ECO:0000256" key="4">
    <source>
        <dbReference type="ARBA" id="ARBA00022528"/>
    </source>
</evidence>
<evidence type="ECO:0000256" key="1">
    <source>
        <dbReference type="ARBA" id="ARBA00004141"/>
    </source>
</evidence>
<keyword evidence="10" id="KW-0793">Thylakoid</keyword>
<dbReference type="OrthoDB" id="1904255at2759"/>
<dbReference type="InterPro" id="IPR023618">
    <property type="entry name" value="PSI_PsaG/PsaK_dom"/>
</dbReference>
<evidence type="ECO:0000313" key="16">
    <source>
        <dbReference type="Proteomes" id="UP000239649"/>
    </source>
</evidence>
<evidence type="ECO:0000256" key="2">
    <source>
        <dbReference type="ARBA" id="ARBA00004229"/>
    </source>
</evidence>
<dbReference type="PANTHER" id="PTHR34195:SF2">
    <property type="entry name" value="PHOTOSYSTEM I REACTION CENTER SUBUNIT PSAK, CHLOROPLASTIC"/>
    <property type="match status" value="1"/>
</dbReference>
<dbReference type="InterPro" id="IPR035982">
    <property type="entry name" value="PSI_centre_PsaK_sf"/>
</dbReference>
<dbReference type="InterPro" id="IPR017493">
    <property type="entry name" value="PSI_PsaK_pln"/>
</dbReference>
<keyword evidence="8" id="KW-0603">Photosystem I</keyword>
<keyword evidence="9 14" id="KW-1133">Transmembrane helix</keyword>
<evidence type="ECO:0000256" key="10">
    <source>
        <dbReference type="ARBA" id="ARBA00023078"/>
    </source>
</evidence>
<evidence type="ECO:0000256" key="6">
    <source>
        <dbReference type="ARBA" id="ARBA00022640"/>
    </source>
</evidence>
<evidence type="ECO:0000256" key="13">
    <source>
        <dbReference type="ARBA" id="ARBA00033430"/>
    </source>
</evidence>
<dbReference type="Gene3D" id="1.10.286.40">
    <property type="entry name" value="Chlorophyll a-b binding protein like"/>
    <property type="match status" value="1"/>
</dbReference>
<evidence type="ECO:0000256" key="5">
    <source>
        <dbReference type="ARBA" id="ARBA00022531"/>
    </source>
</evidence>
<proteinExistence type="inferred from homology"/>
<evidence type="ECO:0000256" key="7">
    <source>
        <dbReference type="ARBA" id="ARBA00022692"/>
    </source>
</evidence>
<dbReference type="GO" id="GO:0009507">
    <property type="term" value="C:chloroplast"/>
    <property type="evidence" value="ECO:0007669"/>
    <property type="project" value="UniProtKB-SubCell"/>
</dbReference>
<evidence type="ECO:0000256" key="3">
    <source>
        <dbReference type="ARBA" id="ARBA00006458"/>
    </source>
</evidence>
<organism evidence="15 16">
    <name type="scientific">Micractinium conductrix</name>
    <dbReference type="NCBI Taxonomy" id="554055"/>
    <lineage>
        <taxon>Eukaryota</taxon>
        <taxon>Viridiplantae</taxon>
        <taxon>Chlorophyta</taxon>
        <taxon>core chlorophytes</taxon>
        <taxon>Trebouxiophyceae</taxon>
        <taxon>Chlorellales</taxon>
        <taxon>Chlorellaceae</taxon>
        <taxon>Chlorella clade</taxon>
        <taxon>Micractinium</taxon>
    </lineage>
</organism>
<comment type="caution">
    <text evidence="15">The sequence shown here is derived from an EMBL/GenBank/DDBJ whole genome shotgun (WGS) entry which is preliminary data.</text>
</comment>
<dbReference type="InterPro" id="IPR000549">
    <property type="entry name" value="PSI_PsaG/PsaK"/>
</dbReference>
<keyword evidence="6" id="KW-0934">Plastid</keyword>
<sequence>MQAVSARSFVGQTVAARPVQTRQGRRSVVVRADYLGSTTNQIMVLSTMLPLVAGRFGLAPTSTRHTNAGVKLLPQDKSAGLMSNDPAGFNAVDVLALGAFGHIFGVGLVLGLKGTGNL</sequence>
<dbReference type="GO" id="GO:0015979">
    <property type="term" value="P:photosynthesis"/>
    <property type="evidence" value="ECO:0007669"/>
    <property type="project" value="UniProtKB-KW"/>
</dbReference>
<comment type="subcellular location">
    <subcellularLocation>
        <location evidence="1">Membrane</location>
        <topology evidence="1">Multi-pass membrane protein</topology>
    </subcellularLocation>
    <subcellularLocation>
        <location evidence="2">Plastid</location>
        <location evidence="2">Chloroplast</location>
    </subcellularLocation>
</comment>
<accession>A0A2P6VR29</accession>
<keyword evidence="7 14" id="KW-0812">Transmembrane</keyword>
<dbReference type="AlphaFoldDB" id="A0A2P6VR29"/>
<feature type="transmembrane region" description="Helical" evidence="14">
    <location>
        <begin position="91"/>
        <end position="112"/>
    </location>
</feature>
<dbReference type="NCBIfam" id="TIGR03050">
    <property type="entry name" value="PS_I_psaK_plant"/>
    <property type="match status" value="1"/>
</dbReference>
<dbReference type="EMBL" id="LHPF02000001">
    <property type="protein sequence ID" value="PSC76542.1"/>
    <property type="molecule type" value="Genomic_DNA"/>
</dbReference>
<comment type="similarity">
    <text evidence="3">Belongs to the PsaG/PsaK family.</text>
</comment>
<evidence type="ECO:0000256" key="14">
    <source>
        <dbReference type="SAM" id="Phobius"/>
    </source>
</evidence>
<keyword evidence="4" id="KW-0150">Chloroplast</keyword>
<evidence type="ECO:0000256" key="12">
    <source>
        <dbReference type="ARBA" id="ARBA00031124"/>
    </source>
</evidence>
<dbReference type="STRING" id="554055.A0A2P6VR29"/>
<dbReference type="PANTHER" id="PTHR34195">
    <property type="entry name" value="PHOTOSYSTEM I REACTION CENTER SUBUNIT V, CHLOROPLASTIC-RELATED"/>
    <property type="match status" value="1"/>
</dbReference>
<evidence type="ECO:0000313" key="15">
    <source>
        <dbReference type="EMBL" id="PSC76542.1"/>
    </source>
</evidence>
<keyword evidence="16" id="KW-1185">Reference proteome</keyword>
<dbReference type="Pfam" id="PF01241">
    <property type="entry name" value="PSI_PSAK"/>
    <property type="match status" value="1"/>
</dbReference>
<name>A0A2P6VR29_9CHLO</name>